<name>A0A975YN43_9VIBR</name>
<evidence type="ECO:0000313" key="1">
    <source>
        <dbReference type="EMBL" id="QXO17284.1"/>
    </source>
</evidence>
<dbReference type="Pfam" id="PF14350">
    <property type="entry name" value="Beta_protein"/>
    <property type="match status" value="1"/>
</dbReference>
<sequence>MNIKIASYIPFISLKPAEMAALEELYDCEKNQILPAFSLKRWATCKSFDKSMDRIEKAFGERPWIADVDDDFLNSLESRAQEEGAAEVFLEFQKLLKPDDGYKNWVEFIKKHEHIIPTVRLQDLEQLDKQLDRLLELERTIVVRLKMAGSQPVTIPDFHKIIQTLSSYKLDQLFLILDYGDLTRINLIEHHKYTQFIQGVHKMLPKATIAFSGTSFPYSFGRSYRGEVSIFERLIFNKIVKDCEGIKLVYSDRASARAEAMGGGGGLPPPRIDYALKNDWRFIRKEFDDENEDEEKEELYQEAAQEMINSDYWIKDLKAWGRQMIEKTAEGNKYGINSAQKATAVRINLHLYQQIHYFEEISELDTEEDWED</sequence>
<dbReference type="EMBL" id="CP076643">
    <property type="protein sequence ID" value="QXO17284.1"/>
    <property type="molecule type" value="Genomic_DNA"/>
</dbReference>
<organism evidence="1 2">
    <name type="scientific">Vibrio ostreae</name>
    <dbReference type="NCBI Taxonomy" id="2841925"/>
    <lineage>
        <taxon>Bacteria</taxon>
        <taxon>Pseudomonadati</taxon>
        <taxon>Pseudomonadota</taxon>
        <taxon>Gammaproteobacteria</taxon>
        <taxon>Vibrionales</taxon>
        <taxon>Vibrionaceae</taxon>
        <taxon>Vibrio</taxon>
    </lineage>
</organism>
<gene>
    <name evidence="1" type="ORF">KNV97_18070</name>
</gene>
<dbReference type="KEGG" id="vos:KNV97_18070"/>
<reference evidence="1" key="1">
    <citation type="submission" date="2021-06" db="EMBL/GenBank/DDBJ databases">
        <title>Vibrio nov. sp., novel gut bacterium isolated from Yellow Sea oyster.</title>
        <authorList>
            <person name="Muhammad N."/>
            <person name="Nguyen T.H."/>
            <person name="Lee Y.-J."/>
            <person name="Ko J."/>
            <person name="Kim S.-G."/>
        </authorList>
    </citation>
    <scope>NUCLEOTIDE SEQUENCE</scope>
    <source>
        <strain evidence="1">OG9-811</strain>
    </source>
</reference>
<protein>
    <submittedName>
        <fullName evidence="1">Beta family protein</fullName>
    </submittedName>
</protein>
<dbReference type="InterPro" id="IPR025683">
    <property type="entry name" value="Protein_beta"/>
</dbReference>
<accession>A0A975YN43</accession>
<dbReference type="Proteomes" id="UP000694232">
    <property type="component" value="Chromosome 1"/>
</dbReference>
<dbReference type="AlphaFoldDB" id="A0A975YN43"/>
<proteinExistence type="predicted"/>
<keyword evidence="2" id="KW-1185">Reference proteome</keyword>
<evidence type="ECO:0000313" key="2">
    <source>
        <dbReference type="Proteomes" id="UP000694232"/>
    </source>
</evidence>
<dbReference type="RefSeq" id="WP_218562511.1">
    <property type="nucleotide sequence ID" value="NZ_CP076643.1"/>
</dbReference>